<protein>
    <submittedName>
        <fullName evidence="1">Uncharacterized protein</fullName>
    </submittedName>
</protein>
<evidence type="ECO:0000313" key="1">
    <source>
        <dbReference type="EMBL" id="QHU06663.1"/>
    </source>
</evidence>
<proteinExistence type="predicted"/>
<name>A0A6C0JMR3_9ZZZZ</name>
<dbReference type="AlphaFoldDB" id="A0A6C0JMR3"/>
<dbReference type="EMBL" id="MN740660">
    <property type="protein sequence ID" value="QHU06663.1"/>
    <property type="molecule type" value="Genomic_DNA"/>
</dbReference>
<reference evidence="1" key="1">
    <citation type="journal article" date="2020" name="Nature">
        <title>Giant virus diversity and host interactions through global metagenomics.</title>
        <authorList>
            <person name="Schulz F."/>
            <person name="Roux S."/>
            <person name="Paez-Espino D."/>
            <person name="Jungbluth S."/>
            <person name="Walsh D.A."/>
            <person name="Denef V.J."/>
            <person name="McMahon K.D."/>
            <person name="Konstantinidis K.T."/>
            <person name="Eloe-Fadrosh E.A."/>
            <person name="Kyrpides N.C."/>
            <person name="Woyke T."/>
        </authorList>
    </citation>
    <scope>NUCLEOTIDE SEQUENCE</scope>
    <source>
        <strain evidence="1">GVMAG-S-1035315-10</strain>
    </source>
</reference>
<sequence>MQSGIIPFEDCRALLSLSTRSPGSVECMEWMRDHFDTVGERTPNGEEIHIDPQEKYDVRIIVLHPPNLKHS</sequence>
<accession>A0A6C0JMR3</accession>
<organism evidence="1">
    <name type="scientific">viral metagenome</name>
    <dbReference type="NCBI Taxonomy" id="1070528"/>
    <lineage>
        <taxon>unclassified sequences</taxon>
        <taxon>metagenomes</taxon>
        <taxon>organismal metagenomes</taxon>
    </lineage>
</organism>